<dbReference type="Gene3D" id="3.80.10.10">
    <property type="entry name" value="Ribonuclease Inhibitor"/>
    <property type="match status" value="1"/>
</dbReference>
<protein>
    <submittedName>
        <fullName evidence="2">Uncharacterized protein</fullName>
    </submittedName>
</protein>
<proteinExistence type="predicted"/>
<feature type="compositionally biased region" description="Polar residues" evidence="1">
    <location>
        <begin position="149"/>
        <end position="165"/>
    </location>
</feature>
<accession>A0A4T0IHS1</accession>
<dbReference type="AlphaFoldDB" id="A0A4T0IHS1"/>
<dbReference type="Proteomes" id="UP000310689">
    <property type="component" value="Unassembled WGS sequence"/>
</dbReference>
<feature type="compositionally biased region" description="Low complexity" evidence="1">
    <location>
        <begin position="167"/>
        <end position="191"/>
    </location>
</feature>
<dbReference type="EMBL" id="SPOI01000331">
    <property type="protein sequence ID" value="TIB28603.1"/>
    <property type="molecule type" value="Genomic_DNA"/>
</dbReference>
<evidence type="ECO:0000313" key="3">
    <source>
        <dbReference type="Proteomes" id="UP000310689"/>
    </source>
</evidence>
<feature type="compositionally biased region" description="Low complexity" evidence="1">
    <location>
        <begin position="466"/>
        <end position="475"/>
    </location>
</feature>
<feature type="region of interest" description="Disordered" evidence="1">
    <location>
        <begin position="433"/>
        <end position="475"/>
    </location>
</feature>
<organism evidence="2 3">
    <name type="scientific">Wallemia ichthyophaga</name>
    <dbReference type="NCBI Taxonomy" id="245174"/>
    <lineage>
        <taxon>Eukaryota</taxon>
        <taxon>Fungi</taxon>
        <taxon>Dikarya</taxon>
        <taxon>Basidiomycota</taxon>
        <taxon>Wallemiomycotina</taxon>
        <taxon>Wallemiomycetes</taxon>
        <taxon>Wallemiales</taxon>
        <taxon>Wallemiaceae</taxon>
        <taxon>Wallemia</taxon>
    </lineage>
</organism>
<dbReference type="InterPro" id="IPR032675">
    <property type="entry name" value="LRR_dom_sf"/>
</dbReference>
<sequence>MPIPLPLLPLIAETVYYSSRPAMDLDPVPEPGRWTEQDARHTLYALSRVNRDWHDEAGKFLWRRLHFRLAGGFLSVVDVVAGKQVEQLRQQSDEIIRLSSPPPDPVRPEAILPDGPTLPRPYRQSSLRIASIPESSEDTRSAPPARPTLDTSRNAFSPPSFTNELATPVTSPLSTSPPVSSPLNVPSISSTFFAHPPITQENTPPSSRSQSPSGANSRGRRRFHEGLIRTASAHTSSRARSMSPARDMDVDEMVNATTEALKRESESITRTHSPEKRGRKFDRVRELSVEAERLRSASPVTVNLHESRHNNTIAIREPSPEREGLAEMREQSPDEHDNTLWGSNYNSTWLDPFCPVTATPYPARHINHISFTSFRTAGLRRSIAQGTEERFCTPERLERLLDVCRAVRGFGASEYMDSALSLPVLESLLLREPPAPQTHRTRLRRAYSVRDPPTQSTVDDEGASGSGSSSSNLHLNSSGASLSRAKCIPGRSLHALDLSGCVSATFFDALEAFVNKHLFARQSDAFDEQADERYPDDVRARSLAYKSTAHAHHRPPSNPHTGRYSALRRLNVSNVVNVFSPTLKTFVLAFPALTHLDLSNTRATPGLIRALARSPTLRLESFAAARCKKLDGDCLLRLLVDSPVTENLRELNLYGDSAVPSPLSMYELDVILRRAPCFISGNLRYIDLAGAPLTKEILSKLAAQPHLRSLGLANIPRLPLGAVAEFIKNKAPGCEIVDLALSTPELAVIPGVSSTVRSAVLTLQTSFIKVLTNPPFHFSLTSPSPVEQSPPPTAIRVIELGAEMLNALQGGAGSWRVIRSRGRRGWYVDVSTKPLEDGLLARKLDKSDPWRQQMESLSQARGNVASYIGWHSRKMEVLSGQGMLGREDGLYGVYAYSTGL</sequence>
<feature type="region of interest" description="Disordered" evidence="1">
    <location>
        <begin position="92"/>
        <end position="221"/>
    </location>
</feature>
<evidence type="ECO:0000256" key="1">
    <source>
        <dbReference type="SAM" id="MobiDB-lite"/>
    </source>
</evidence>
<reference evidence="2 3" key="1">
    <citation type="submission" date="2019-03" db="EMBL/GenBank/DDBJ databases">
        <title>Sequencing 23 genomes of Wallemia ichthyophaga.</title>
        <authorList>
            <person name="Gostincar C."/>
        </authorList>
    </citation>
    <scope>NUCLEOTIDE SEQUENCE [LARGE SCALE GENOMIC DNA]</scope>
    <source>
        <strain evidence="2 3">EXF-6200</strain>
    </source>
</reference>
<gene>
    <name evidence="2" type="ORF">E3P86_03829</name>
</gene>
<name>A0A4T0IHS1_WALIC</name>
<dbReference type="SUPFAM" id="SSF52047">
    <property type="entry name" value="RNI-like"/>
    <property type="match status" value="1"/>
</dbReference>
<evidence type="ECO:0000313" key="2">
    <source>
        <dbReference type="EMBL" id="TIB28603.1"/>
    </source>
</evidence>
<comment type="caution">
    <text evidence="2">The sequence shown here is derived from an EMBL/GenBank/DDBJ whole genome shotgun (WGS) entry which is preliminary data.</text>
</comment>
<feature type="compositionally biased region" description="Polar residues" evidence="1">
    <location>
        <begin position="199"/>
        <end position="216"/>
    </location>
</feature>